<comment type="similarity">
    <text evidence="1 6">Belongs to the HIBADH-related family.</text>
</comment>
<evidence type="ECO:0000256" key="3">
    <source>
        <dbReference type="ARBA" id="ARBA00023002"/>
    </source>
</evidence>
<dbReference type="PIRSF" id="PIRSF000103">
    <property type="entry name" value="HIBADH"/>
    <property type="match status" value="1"/>
</dbReference>
<feature type="active site" evidence="5">
    <location>
        <position position="175"/>
    </location>
</feature>
<evidence type="ECO:0000256" key="4">
    <source>
        <dbReference type="ARBA" id="ARBA00023027"/>
    </source>
</evidence>
<evidence type="ECO:0000256" key="2">
    <source>
        <dbReference type="ARBA" id="ARBA00022456"/>
    </source>
</evidence>
<dbReference type="InterPro" id="IPR002204">
    <property type="entry name" value="3-OH-isobutyrate_DH-rel_CS"/>
</dbReference>
<dbReference type="AlphaFoldDB" id="A0A839UP55"/>
<dbReference type="InterPro" id="IPR008927">
    <property type="entry name" value="6-PGluconate_DH-like_C_sf"/>
</dbReference>
<comment type="catalytic activity">
    <reaction evidence="6">
        <text>3-hydroxy-2-methylpropanoate + NAD(+) = 2-methyl-3-oxopropanoate + NADH + H(+)</text>
        <dbReference type="Rhea" id="RHEA:17681"/>
        <dbReference type="ChEBI" id="CHEBI:11805"/>
        <dbReference type="ChEBI" id="CHEBI:15378"/>
        <dbReference type="ChEBI" id="CHEBI:57540"/>
        <dbReference type="ChEBI" id="CHEBI:57700"/>
        <dbReference type="ChEBI" id="CHEBI:57945"/>
        <dbReference type="EC" id="1.1.1.31"/>
    </reaction>
</comment>
<evidence type="ECO:0000313" key="10">
    <source>
        <dbReference type="Proteomes" id="UP000559987"/>
    </source>
</evidence>
<gene>
    <name evidence="9" type="ORF">FHS30_002835</name>
</gene>
<dbReference type="Pfam" id="PF03446">
    <property type="entry name" value="NAD_binding_2"/>
    <property type="match status" value="1"/>
</dbReference>
<dbReference type="SUPFAM" id="SSF48179">
    <property type="entry name" value="6-phosphogluconate dehydrogenase C-terminal domain-like"/>
    <property type="match status" value="1"/>
</dbReference>
<dbReference type="Pfam" id="PF14833">
    <property type="entry name" value="NAD_binding_11"/>
    <property type="match status" value="1"/>
</dbReference>
<dbReference type="InterPro" id="IPR029154">
    <property type="entry name" value="HIBADH-like_NADP-bd"/>
</dbReference>
<dbReference type="NCBIfam" id="TIGR01692">
    <property type="entry name" value="HIBADH"/>
    <property type="match status" value="1"/>
</dbReference>
<dbReference type="PANTHER" id="PTHR22981">
    <property type="entry name" value="3-HYDROXYISOBUTYRATE DEHYDROGENASE-RELATED"/>
    <property type="match status" value="1"/>
</dbReference>
<dbReference type="InterPro" id="IPR015815">
    <property type="entry name" value="HIBADH-related"/>
</dbReference>
<dbReference type="RefSeq" id="WP_183911122.1">
    <property type="nucleotide sequence ID" value="NZ_JACHXZ010000004.1"/>
</dbReference>
<evidence type="ECO:0000259" key="7">
    <source>
        <dbReference type="Pfam" id="PF03446"/>
    </source>
</evidence>
<feature type="domain" description="3-hydroxyisobutyrate dehydrogenase-like NAD-binding" evidence="8">
    <location>
        <begin position="169"/>
        <end position="287"/>
    </location>
</feature>
<organism evidence="9 10">
    <name type="scientific">Simiduia aestuariiviva</name>
    <dbReference type="NCBI Taxonomy" id="1510459"/>
    <lineage>
        <taxon>Bacteria</taxon>
        <taxon>Pseudomonadati</taxon>
        <taxon>Pseudomonadota</taxon>
        <taxon>Gammaproteobacteria</taxon>
        <taxon>Cellvibrionales</taxon>
        <taxon>Cellvibrionaceae</taxon>
        <taxon>Simiduia</taxon>
    </lineage>
</organism>
<keyword evidence="4 6" id="KW-0520">NAD</keyword>
<dbReference type="SUPFAM" id="SSF51735">
    <property type="entry name" value="NAD(P)-binding Rossmann-fold domains"/>
    <property type="match status" value="1"/>
</dbReference>
<dbReference type="GO" id="GO:0051287">
    <property type="term" value="F:NAD binding"/>
    <property type="evidence" value="ECO:0007669"/>
    <property type="project" value="InterPro"/>
</dbReference>
<accession>A0A839UP55</accession>
<dbReference type="PANTHER" id="PTHR22981:SF7">
    <property type="entry name" value="3-HYDROXYISOBUTYRATE DEHYDROGENASE, MITOCHONDRIAL"/>
    <property type="match status" value="1"/>
</dbReference>
<reference evidence="9 10" key="1">
    <citation type="submission" date="2020-08" db="EMBL/GenBank/DDBJ databases">
        <title>Genomic Encyclopedia of Type Strains, Phase III (KMG-III): the genomes of soil and plant-associated and newly described type strains.</title>
        <authorList>
            <person name="Whitman W."/>
        </authorList>
    </citation>
    <scope>NUCLEOTIDE SEQUENCE [LARGE SCALE GENOMIC DNA]</scope>
    <source>
        <strain evidence="9 10">CECT 8571</strain>
    </source>
</reference>
<dbReference type="InterPro" id="IPR036291">
    <property type="entry name" value="NAD(P)-bd_dom_sf"/>
</dbReference>
<comment type="caution">
    <text evidence="9">The sequence shown here is derived from an EMBL/GenBank/DDBJ whole genome shotgun (WGS) entry which is preliminary data.</text>
</comment>
<dbReference type="Gene3D" id="3.40.50.720">
    <property type="entry name" value="NAD(P)-binding Rossmann-like Domain"/>
    <property type="match status" value="1"/>
</dbReference>
<dbReference type="InterPro" id="IPR011548">
    <property type="entry name" value="HIBADH"/>
</dbReference>
<dbReference type="EMBL" id="JACHXZ010000004">
    <property type="protein sequence ID" value="MBB3169622.1"/>
    <property type="molecule type" value="Genomic_DNA"/>
</dbReference>
<keyword evidence="2 6" id="KW-0101">Branched-chain amino acid catabolism</keyword>
<dbReference type="GO" id="GO:0050661">
    <property type="term" value="F:NADP binding"/>
    <property type="evidence" value="ECO:0007669"/>
    <property type="project" value="InterPro"/>
</dbReference>
<proteinExistence type="inferred from homology"/>
<evidence type="ECO:0000256" key="1">
    <source>
        <dbReference type="ARBA" id="ARBA00009080"/>
    </source>
</evidence>
<evidence type="ECO:0000256" key="6">
    <source>
        <dbReference type="RuleBase" id="RU910714"/>
    </source>
</evidence>
<protein>
    <recommendedName>
        <fullName evidence="6">3-hydroxyisobutyrate dehydrogenase</fullName>
        <shortName evidence="6">HIBADH</shortName>
        <ecNumber evidence="6">1.1.1.31</ecNumber>
    </recommendedName>
</protein>
<comment type="pathway">
    <text evidence="6">Amino-acid degradation; L-valine degradation.</text>
</comment>
<sequence>MSNTLTTIAFIGLGNMGGGMAANLAKKGFIVNAFDLMPEHLEKARADGCNTFGSAADAVATCDAVVSMLPNGKIVESLYIDQDALLDAMPKGTLVIDCSTVAPENSRRLAQVGTEKGMRVIDAPVSGGVAAAAAGTLAFMCGGSEADVDAARPVLAAMGANIFRAGDHGAGQVAKVCNNMLLAIHMAGTAEALQLGVNNGLDPKVLSDIMLKSSGCNWSLEKYNPYPGVQENSAATRGYTGGFMVDLMLKDLGLAMQSALASQSSIPMGASARNLFSLHKKSGGEDKGGLDFSSIQQFYQ</sequence>
<evidence type="ECO:0000256" key="5">
    <source>
        <dbReference type="PIRSR" id="PIRSR000103-1"/>
    </source>
</evidence>
<dbReference type="FunFam" id="1.10.1040.10:FF:000006">
    <property type="entry name" value="3-hydroxyisobutyrate dehydrogenase"/>
    <property type="match status" value="1"/>
</dbReference>
<dbReference type="EC" id="1.1.1.31" evidence="6"/>
<dbReference type="GO" id="GO:0008442">
    <property type="term" value="F:3-hydroxyisobutyrate dehydrogenase activity"/>
    <property type="evidence" value="ECO:0007669"/>
    <property type="project" value="UniProtKB-EC"/>
</dbReference>
<keyword evidence="10" id="KW-1185">Reference proteome</keyword>
<dbReference type="Proteomes" id="UP000559987">
    <property type="component" value="Unassembled WGS sequence"/>
</dbReference>
<keyword evidence="3 6" id="KW-0560">Oxidoreductase</keyword>
<name>A0A839UP55_9GAMM</name>
<dbReference type="InterPro" id="IPR006115">
    <property type="entry name" value="6PGDH_NADP-bd"/>
</dbReference>
<dbReference type="GO" id="GO:0006574">
    <property type="term" value="P:L-valine catabolic process"/>
    <property type="evidence" value="ECO:0007669"/>
    <property type="project" value="UniProtKB-UniPathway"/>
</dbReference>
<evidence type="ECO:0000259" key="8">
    <source>
        <dbReference type="Pfam" id="PF14833"/>
    </source>
</evidence>
<feature type="domain" description="6-phosphogluconate dehydrogenase NADP-binding" evidence="7">
    <location>
        <begin position="7"/>
        <end position="164"/>
    </location>
</feature>
<dbReference type="UniPathway" id="UPA00362"/>
<evidence type="ECO:0000313" key="9">
    <source>
        <dbReference type="EMBL" id="MBB3169622.1"/>
    </source>
</evidence>
<dbReference type="Gene3D" id="1.10.1040.10">
    <property type="entry name" value="N-(1-d-carboxylethyl)-l-norvaline Dehydrogenase, domain 2"/>
    <property type="match status" value="1"/>
</dbReference>
<dbReference type="PROSITE" id="PS00895">
    <property type="entry name" value="3_HYDROXYISOBUT_DH"/>
    <property type="match status" value="1"/>
</dbReference>
<dbReference type="InterPro" id="IPR013328">
    <property type="entry name" value="6PGD_dom2"/>
</dbReference>